<organism evidence="3 4">
    <name type="scientific">Halapricum desulfuricans</name>
    <dbReference type="NCBI Taxonomy" id="2841257"/>
    <lineage>
        <taxon>Archaea</taxon>
        <taxon>Methanobacteriati</taxon>
        <taxon>Methanobacteriota</taxon>
        <taxon>Stenosarchaea group</taxon>
        <taxon>Halobacteria</taxon>
        <taxon>Halobacteriales</taxon>
        <taxon>Haloarculaceae</taxon>
        <taxon>Halapricum</taxon>
    </lineage>
</organism>
<sequence>MSAVGAAGGLAGCGELFARQSTARIPPVLDDRPDGVYRPTHIEGMKMIGTQTVGDRTVGLFYSFPHRFWTVSGETNLAEIQDAQTVHLMASIWDRETETVVPVLRQPRFAVSQDGDSIDEKRAWPMLSQNMGFHFGENIDLDGDGTYTVEVEVPPIDIETVGAFDGRFESAHTAEFTFEYAESEREDIPFEEFPDTAGERAAVDPMETAMPLSYAPAIEELPGSPVTVGRVGDAEFVATVADGALIVSPRTPYNRFAIPGFPLSATVESAGFDDVLAGAIGPSLGAHYRAGLDNTPESGDTVTVTVDGPNSLSRHEGYETAFLEGGSISTTL</sequence>
<gene>
    <name evidence="3" type="primary">tpd</name>
    <name evidence="3" type="ORF">HSEST_1105</name>
</gene>
<protein>
    <recommendedName>
        <fullName evidence="2">DUF7350 domain-containing protein</fullName>
    </recommendedName>
</protein>
<feature type="domain" description="DUF7350" evidence="2">
    <location>
        <begin position="219"/>
        <end position="330"/>
    </location>
</feature>
<dbReference type="Proteomes" id="UP000663292">
    <property type="component" value="Chromosome"/>
</dbReference>
<proteinExistence type="predicted"/>
<dbReference type="InterPro" id="IPR038482">
    <property type="entry name" value="Tp34-type_sf"/>
</dbReference>
<evidence type="ECO:0000259" key="2">
    <source>
        <dbReference type="Pfam" id="PF24041"/>
    </source>
</evidence>
<dbReference type="InterPro" id="IPR018470">
    <property type="entry name" value="Metal-bd_Tp34-typ"/>
</dbReference>
<accession>A0A897NPF8</accession>
<dbReference type="Pfam" id="PF24041">
    <property type="entry name" value="DUF7350"/>
    <property type="match status" value="1"/>
</dbReference>
<evidence type="ECO:0000313" key="4">
    <source>
        <dbReference type="Proteomes" id="UP000663292"/>
    </source>
</evidence>
<evidence type="ECO:0000256" key="1">
    <source>
        <dbReference type="ARBA" id="ARBA00022729"/>
    </source>
</evidence>
<evidence type="ECO:0000313" key="3">
    <source>
        <dbReference type="EMBL" id="QSG14638.1"/>
    </source>
</evidence>
<dbReference type="EMBL" id="CP064791">
    <property type="protein sequence ID" value="QSG14638.1"/>
    <property type="molecule type" value="Genomic_DNA"/>
</dbReference>
<dbReference type="Gene3D" id="2.60.40.2480">
    <property type="entry name" value="Periplasmic metal-binding protein Tp34-type"/>
    <property type="match status" value="1"/>
</dbReference>
<dbReference type="AlphaFoldDB" id="A0A897NPF8"/>
<reference evidence="3 4" key="1">
    <citation type="submission" date="2020-11" db="EMBL/GenBank/DDBJ databases">
        <title>Carbohydrate-dependent, anaerobic sulfur respiration: A novel catabolism in halophilic archaea.</title>
        <authorList>
            <person name="Sorokin D.Y."/>
            <person name="Messina E."/>
            <person name="Smedile F."/>
            <person name="La Cono V."/>
            <person name="Hallsworth J.E."/>
            <person name="Yakimov M.M."/>
        </authorList>
    </citation>
    <scope>NUCLEOTIDE SEQUENCE [LARGE SCALE GENOMIC DNA]</scope>
    <source>
        <strain evidence="3 4">HSR-Est</strain>
    </source>
</reference>
<name>A0A897NPF8_9EURY</name>
<dbReference type="InterPro" id="IPR055774">
    <property type="entry name" value="DUF7350"/>
</dbReference>
<dbReference type="Pfam" id="PF10634">
    <property type="entry name" value="Iron_transport"/>
    <property type="match status" value="1"/>
</dbReference>
<keyword evidence="1" id="KW-0732">Signal</keyword>
<keyword evidence="4" id="KW-1185">Reference proteome</keyword>